<dbReference type="PANTHER" id="PTHR10804:SF11">
    <property type="entry name" value="PROLIFERATION-ASSOCIATED PROTEIN 2G4"/>
    <property type="match status" value="1"/>
</dbReference>
<dbReference type="InterPro" id="IPR036388">
    <property type="entry name" value="WH-like_DNA-bd_sf"/>
</dbReference>
<gene>
    <name evidence="3" type="ORF">THASP1DRAFT_20041</name>
</gene>
<dbReference type="Gene3D" id="3.90.230.10">
    <property type="entry name" value="Creatinase/methionine aminopeptidase superfamily"/>
    <property type="match status" value="1"/>
</dbReference>
<sequence>SQNKEVTETVEKIAAAYGVKAVEGMMSHQQKQNVVDGEKAIMLNPNEQQRRDYKECTFQAGEVYAIDMILSTGEGKARPSELRTTIYRKTDSSYQLKMKASRAVFAEISQNAGAFPFTLRALGDENKARLGITECAAHGVVDAYPIFTEKAGDVVAQFQYTVFVTANGPVRITTSPFDEAAVKSEKQVEDETVKELLAQSVAAKKKKKNKKRSGKSAAAAADKA</sequence>
<proteinExistence type="inferred from homology"/>
<feature type="compositionally biased region" description="Basic residues" evidence="2">
    <location>
        <begin position="203"/>
        <end position="214"/>
    </location>
</feature>
<evidence type="ECO:0000256" key="2">
    <source>
        <dbReference type="SAM" id="MobiDB-lite"/>
    </source>
</evidence>
<keyword evidence="4" id="KW-1185">Reference proteome</keyword>
<dbReference type="SUPFAM" id="SSF55920">
    <property type="entry name" value="Creatinase/aminopeptidase"/>
    <property type="match status" value="1"/>
</dbReference>
<dbReference type="InterPro" id="IPR036390">
    <property type="entry name" value="WH_DNA-bd_sf"/>
</dbReference>
<dbReference type="EMBL" id="KZ993206">
    <property type="protein sequence ID" value="RKP05237.1"/>
    <property type="molecule type" value="Genomic_DNA"/>
</dbReference>
<feature type="compositionally biased region" description="Low complexity" evidence="2">
    <location>
        <begin position="215"/>
        <end position="224"/>
    </location>
</feature>
<accession>A0A4P9XHY1</accession>
<dbReference type="AlphaFoldDB" id="A0A4P9XHY1"/>
<dbReference type="FunFam" id="1.10.10.10:FF:000029">
    <property type="entry name" value="Proliferation-associated 2G4, a"/>
    <property type="match status" value="1"/>
</dbReference>
<dbReference type="InterPro" id="IPR047113">
    <property type="entry name" value="PA2G4/ARX1"/>
</dbReference>
<dbReference type="SUPFAM" id="SSF46785">
    <property type="entry name" value="Winged helix' DNA-binding domain"/>
    <property type="match status" value="1"/>
</dbReference>
<dbReference type="Proteomes" id="UP000271241">
    <property type="component" value="Unassembled WGS sequence"/>
</dbReference>
<dbReference type="OrthoDB" id="5876363at2759"/>
<evidence type="ECO:0000313" key="3">
    <source>
        <dbReference type="EMBL" id="RKP05237.1"/>
    </source>
</evidence>
<dbReference type="Gene3D" id="1.10.10.10">
    <property type="entry name" value="Winged helix-like DNA-binding domain superfamily/Winged helix DNA-binding domain"/>
    <property type="match status" value="1"/>
</dbReference>
<name>A0A4P9XHY1_9FUNG</name>
<dbReference type="PANTHER" id="PTHR10804">
    <property type="entry name" value="PROTEASE FAMILY M24 METHIONYL AMINOPEPTIDASE, AMINOPEPTIDASE P"/>
    <property type="match status" value="1"/>
</dbReference>
<comment type="similarity">
    <text evidence="1">Belongs to the peptidase M24 family.</text>
</comment>
<dbReference type="STRING" id="78915.A0A4P9XHY1"/>
<organism evidence="3 4">
    <name type="scientific">Thamnocephalis sphaerospora</name>
    <dbReference type="NCBI Taxonomy" id="78915"/>
    <lineage>
        <taxon>Eukaryota</taxon>
        <taxon>Fungi</taxon>
        <taxon>Fungi incertae sedis</taxon>
        <taxon>Zoopagomycota</taxon>
        <taxon>Zoopagomycotina</taxon>
        <taxon>Zoopagomycetes</taxon>
        <taxon>Zoopagales</taxon>
        <taxon>Sigmoideomycetaceae</taxon>
        <taxon>Thamnocephalis</taxon>
    </lineage>
</organism>
<feature type="non-terminal residue" evidence="3">
    <location>
        <position position="1"/>
    </location>
</feature>
<dbReference type="InterPro" id="IPR036005">
    <property type="entry name" value="Creatinase/aminopeptidase-like"/>
</dbReference>
<reference evidence="4" key="1">
    <citation type="journal article" date="2018" name="Nat. Microbiol.">
        <title>Leveraging single-cell genomics to expand the fungal tree of life.</title>
        <authorList>
            <person name="Ahrendt S.R."/>
            <person name="Quandt C.A."/>
            <person name="Ciobanu D."/>
            <person name="Clum A."/>
            <person name="Salamov A."/>
            <person name="Andreopoulos B."/>
            <person name="Cheng J.F."/>
            <person name="Woyke T."/>
            <person name="Pelin A."/>
            <person name="Henrissat B."/>
            <person name="Reynolds N.K."/>
            <person name="Benny G.L."/>
            <person name="Smith M.E."/>
            <person name="James T.Y."/>
            <person name="Grigoriev I.V."/>
        </authorList>
    </citation>
    <scope>NUCLEOTIDE SEQUENCE [LARGE SCALE GENOMIC DNA]</scope>
    <source>
        <strain evidence="4">RSA 1356</strain>
    </source>
</reference>
<protein>
    <submittedName>
        <fullName evidence="3">Proliferation-associated protein 2G4-like protein</fullName>
    </submittedName>
</protein>
<evidence type="ECO:0000313" key="4">
    <source>
        <dbReference type="Proteomes" id="UP000271241"/>
    </source>
</evidence>
<feature type="region of interest" description="Disordered" evidence="2">
    <location>
        <begin position="202"/>
        <end position="224"/>
    </location>
</feature>
<evidence type="ECO:0000256" key="1">
    <source>
        <dbReference type="ARBA" id="ARBA00007319"/>
    </source>
</evidence>